<dbReference type="CDD" id="cd00093">
    <property type="entry name" value="HTH_XRE"/>
    <property type="match status" value="1"/>
</dbReference>
<dbReference type="PROSITE" id="PS50943">
    <property type="entry name" value="HTH_CROC1"/>
    <property type="match status" value="1"/>
</dbReference>
<proteinExistence type="predicted"/>
<gene>
    <name evidence="2" type="ORF">BTO18_07075</name>
</gene>
<organism evidence="2 3">
    <name type="scientific">Polaribacter porphyrae</name>
    <dbReference type="NCBI Taxonomy" id="1137780"/>
    <lineage>
        <taxon>Bacteria</taxon>
        <taxon>Pseudomonadati</taxon>
        <taxon>Bacteroidota</taxon>
        <taxon>Flavobacteriia</taxon>
        <taxon>Flavobacteriales</taxon>
        <taxon>Flavobacteriaceae</taxon>
    </lineage>
</organism>
<protein>
    <submittedName>
        <fullName evidence="2">Transcriptional regulator</fullName>
    </submittedName>
</protein>
<comment type="caution">
    <text evidence="2">The sequence shown here is derived from an EMBL/GenBank/DDBJ whole genome shotgun (WGS) entry which is preliminary data.</text>
</comment>
<sequence length="115" mass="13219">MNDLIYNNWYAMSDENLSKKIGEFVKHHRLQQNKTQSVIATQANISRSTLSLLERGETVTLSTLLRVLRVLEVLYVLDVFKVTQTISPIQLAKMQQNQRKRASGNIAAEEDLTDW</sequence>
<dbReference type="EMBL" id="MSCN01000001">
    <property type="protein sequence ID" value="PQJ78956.1"/>
    <property type="molecule type" value="Genomic_DNA"/>
</dbReference>
<dbReference type="AlphaFoldDB" id="A0A2S7WNC9"/>
<evidence type="ECO:0000259" key="1">
    <source>
        <dbReference type="PROSITE" id="PS50943"/>
    </source>
</evidence>
<dbReference type="OrthoDB" id="8690238at2"/>
<dbReference type="InterPro" id="IPR001387">
    <property type="entry name" value="Cro/C1-type_HTH"/>
</dbReference>
<keyword evidence="3" id="KW-1185">Reference proteome</keyword>
<dbReference type="SUPFAM" id="SSF47413">
    <property type="entry name" value="lambda repressor-like DNA-binding domains"/>
    <property type="match status" value="1"/>
</dbReference>
<feature type="domain" description="HTH cro/C1-type" evidence="1">
    <location>
        <begin position="25"/>
        <end position="77"/>
    </location>
</feature>
<name>A0A2S7WNC9_9FLAO</name>
<dbReference type="RefSeq" id="WP_105015554.1">
    <property type="nucleotide sequence ID" value="NZ_MSCN01000001.1"/>
</dbReference>
<reference evidence="2 3" key="1">
    <citation type="submission" date="2016-12" db="EMBL/GenBank/DDBJ databases">
        <title>Trade-off between light-utilization and light-protection in marine flavobacteria.</title>
        <authorList>
            <person name="Kumagai Y."/>
            <person name="Yoshizawa S."/>
            <person name="Kogure K."/>
            <person name="Iwasaki W."/>
        </authorList>
    </citation>
    <scope>NUCLEOTIDE SEQUENCE [LARGE SCALE GENOMIC DNA]</scope>
    <source>
        <strain evidence="2 3">NBRC 108759</strain>
    </source>
</reference>
<dbReference type="InterPro" id="IPR010982">
    <property type="entry name" value="Lambda_DNA-bd_dom_sf"/>
</dbReference>
<dbReference type="SMART" id="SM00530">
    <property type="entry name" value="HTH_XRE"/>
    <property type="match status" value="1"/>
</dbReference>
<dbReference type="Gene3D" id="1.10.260.40">
    <property type="entry name" value="lambda repressor-like DNA-binding domains"/>
    <property type="match status" value="1"/>
</dbReference>
<evidence type="ECO:0000313" key="3">
    <source>
        <dbReference type="Proteomes" id="UP000238882"/>
    </source>
</evidence>
<dbReference type="GO" id="GO:0003677">
    <property type="term" value="F:DNA binding"/>
    <property type="evidence" value="ECO:0007669"/>
    <property type="project" value="InterPro"/>
</dbReference>
<evidence type="ECO:0000313" key="2">
    <source>
        <dbReference type="EMBL" id="PQJ78956.1"/>
    </source>
</evidence>
<dbReference type="Pfam" id="PF01381">
    <property type="entry name" value="HTH_3"/>
    <property type="match status" value="1"/>
</dbReference>
<dbReference type="Proteomes" id="UP000238882">
    <property type="component" value="Unassembled WGS sequence"/>
</dbReference>
<accession>A0A2S7WNC9</accession>